<accession>A0A9X1YC43</accession>
<gene>
    <name evidence="9" type="ORF">M0638_16465</name>
</gene>
<dbReference type="PANTHER" id="PTHR33711">
    <property type="entry name" value="DIOXYGENASE, PUTATIVE (AFU_ORTHOLOGUE AFUA_2G02910)-RELATED"/>
    <property type="match status" value="1"/>
</dbReference>
<evidence type="ECO:0000256" key="3">
    <source>
        <dbReference type="ARBA" id="ARBA00022723"/>
    </source>
</evidence>
<dbReference type="Proteomes" id="UP001139516">
    <property type="component" value="Unassembled WGS sequence"/>
</dbReference>
<dbReference type="Pfam" id="PF04444">
    <property type="entry name" value="Dioxygenase_N"/>
    <property type="match status" value="1"/>
</dbReference>
<dbReference type="InterPro" id="IPR050770">
    <property type="entry name" value="Intradiol_RC_Dioxygenase"/>
</dbReference>
<feature type="domain" description="Intradiol ring-cleavage dioxygenases" evidence="7">
    <location>
        <begin position="103"/>
        <end position="263"/>
    </location>
</feature>
<dbReference type="InterPro" id="IPR000627">
    <property type="entry name" value="Intradiol_dOase_C"/>
</dbReference>
<dbReference type="InterPro" id="IPR015889">
    <property type="entry name" value="Intradiol_dOase_core"/>
</dbReference>
<dbReference type="EMBL" id="JALPRX010000071">
    <property type="protein sequence ID" value="MCK8785972.1"/>
    <property type="molecule type" value="Genomic_DNA"/>
</dbReference>
<keyword evidence="10" id="KW-1185">Reference proteome</keyword>
<dbReference type="RefSeq" id="WP_248668091.1">
    <property type="nucleotide sequence ID" value="NZ_JALPRX010000071.1"/>
</dbReference>
<evidence type="ECO:0000256" key="4">
    <source>
        <dbReference type="ARBA" id="ARBA00022964"/>
    </source>
</evidence>
<dbReference type="GO" id="GO:0018576">
    <property type="term" value="F:catechol 1,2-dioxygenase activity"/>
    <property type="evidence" value="ECO:0007669"/>
    <property type="project" value="InterPro"/>
</dbReference>
<evidence type="ECO:0000256" key="5">
    <source>
        <dbReference type="ARBA" id="ARBA00023002"/>
    </source>
</evidence>
<name>A0A9X1YC43_9PROT</name>
<dbReference type="AlphaFoldDB" id="A0A9X1YC43"/>
<evidence type="ECO:0000256" key="2">
    <source>
        <dbReference type="ARBA" id="ARBA00007825"/>
    </source>
</evidence>
<proteinExistence type="inferred from homology"/>
<feature type="domain" description="Catechol dioxygenase N-terminal" evidence="8">
    <location>
        <begin position="22"/>
        <end position="92"/>
    </location>
</feature>
<keyword evidence="3" id="KW-0479">Metal-binding</keyword>
<dbReference type="GO" id="GO:0008199">
    <property type="term" value="F:ferric iron binding"/>
    <property type="evidence" value="ECO:0007669"/>
    <property type="project" value="InterPro"/>
</dbReference>
<evidence type="ECO:0000259" key="7">
    <source>
        <dbReference type="Pfam" id="PF00775"/>
    </source>
</evidence>
<keyword evidence="5" id="KW-0560">Oxidoreductase</keyword>
<dbReference type="Gene3D" id="2.60.130.10">
    <property type="entry name" value="Aromatic compound dioxygenase"/>
    <property type="match status" value="1"/>
</dbReference>
<keyword evidence="6" id="KW-0408">Iron</keyword>
<evidence type="ECO:0000256" key="6">
    <source>
        <dbReference type="ARBA" id="ARBA00023004"/>
    </source>
</evidence>
<dbReference type="SUPFAM" id="SSF49482">
    <property type="entry name" value="Aromatic compound dioxygenase"/>
    <property type="match status" value="1"/>
</dbReference>
<evidence type="ECO:0000256" key="1">
    <source>
        <dbReference type="ARBA" id="ARBA00001965"/>
    </source>
</evidence>
<keyword evidence="4" id="KW-0223">Dioxygenase</keyword>
<organism evidence="9 10">
    <name type="scientific">Roseomonas acroporae</name>
    <dbReference type="NCBI Taxonomy" id="2937791"/>
    <lineage>
        <taxon>Bacteria</taxon>
        <taxon>Pseudomonadati</taxon>
        <taxon>Pseudomonadota</taxon>
        <taxon>Alphaproteobacteria</taxon>
        <taxon>Acetobacterales</taxon>
        <taxon>Roseomonadaceae</taxon>
        <taxon>Roseomonas</taxon>
    </lineage>
</organism>
<evidence type="ECO:0000313" key="10">
    <source>
        <dbReference type="Proteomes" id="UP001139516"/>
    </source>
</evidence>
<comment type="caution">
    <text evidence="9">The sequence shown here is derived from an EMBL/GenBank/DDBJ whole genome shotgun (WGS) entry which is preliminary data.</text>
</comment>
<sequence length="294" mass="31748">MIIDKAADVTPAVLAAMAATPDPRLREVTAALVRHLHAFVREVRPTEQEWEYGVEFLGRVGQANTATHNEGVLFSDALGVSTLVCLLNNGDDGATETAAALLGPFWRDNSPRTPDGGSLVRSPTPGPRLFARCTVLSGGAPVADARVDVWHSSPTGMYENQDAAQAEMNLRGQFVTDAEGRFRFVSVKPAGYPVPTDGPTGDLLRAQRRHPFRPAHLHFLIHKPGYRTLITQVFVDDDEHLGSDVVFGVTRALVGGFRRGEGAAPDGGAGEWWSLDYTFHLEPGEARLPVPPIA</sequence>
<protein>
    <submittedName>
        <fullName evidence="9">Hydroxyquinol 1,2-dioxygenase</fullName>
    </submittedName>
</protein>
<dbReference type="InterPro" id="IPR007535">
    <property type="entry name" value="Catechol_dOase_N"/>
</dbReference>
<evidence type="ECO:0000259" key="8">
    <source>
        <dbReference type="Pfam" id="PF04444"/>
    </source>
</evidence>
<evidence type="ECO:0000313" key="9">
    <source>
        <dbReference type="EMBL" id="MCK8785972.1"/>
    </source>
</evidence>
<comment type="cofactor">
    <cofactor evidence="1">
        <name>Fe(3+)</name>
        <dbReference type="ChEBI" id="CHEBI:29034"/>
    </cofactor>
</comment>
<reference evidence="9" key="1">
    <citation type="submission" date="2022-04" db="EMBL/GenBank/DDBJ databases">
        <title>Roseomonas acroporae sp. nov., isolated from coral Acropora digitifera.</title>
        <authorList>
            <person name="Sun H."/>
        </authorList>
    </citation>
    <scope>NUCLEOTIDE SEQUENCE</scope>
    <source>
        <strain evidence="9">NAR14</strain>
    </source>
</reference>
<dbReference type="GO" id="GO:0009712">
    <property type="term" value="P:catechol-containing compound metabolic process"/>
    <property type="evidence" value="ECO:0007669"/>
    <property type="project" value="InterPro"/>
</dbReference>
<comment type="similarity">
    <text evidence="2">Belongs to the intradiol ring-cleavage dioxygenase family.</text>
</comment>
<dbReference type="PANTHER" id="PTHR33711:SF7">
    <property type="entry name" value="INTRADIOL RING-CLEAVAGE DIOXYGENASES DOMAIN-CONTAINING PROTEIN-RELATED"/>
    <property type="match status" value="1"/>
</dbReference>
<dbReference type="Pfam" id="PF00775">
    <property type="entry name" value="Dioxygenase_C"/>
    <property type="match status" value="1"/>
</dbReference>